<organism evidence="2">
    <name type="scientific">Zeugodacus cucurbitae</name>
    <name type="common">Melon fruit fly</name>
    <name type="synonym">Bactrocera cucurbitae</name>
    <dbReference type="NCBI Taxonomy" id="28588"/>
    <lineage>
        <taxon>Eukaryota</taxon>
        <taxon>Metazoa</taxon>
        <taxon>Ecdysozoa</taxon>
        <taxon>Arthropoda</taxon>
        <taxon>Hexapoda</taxon>
        <taxon>Insecta</taxon>
        <taxon>Pterygota</taxon>
        <taxon>Neoptera</taxon>
        <taxon>Endopterygota</taxon>
        <taxon>Diptera</taxon>
        <taxon>Brachycera</taxon>
        <taxon>Muscomorpha</taxon>
        <taxon>Tephritoidea</taxon>
        <taxon>Tephritidae</taxon>
        <taxon>Zeugodacus</taxon>
        <taxon>Zeugodacus</taxon>
    </lineage>
</organism>
<dbReference type="PANTHER" id="PTHR39960:SF1">
    <property type="entry name" value="LD34147P"/>
    <property type="match status" value="1"/>
</dbReference>
<evidence type="ECO:0000313" key="2">
    <source>
        <dbReference type="EMBL" id="JAD03514.1"/>
    </source>
</evidence>
<accession>A0A0A1WWS1</accession>
<proteinExistence type="predicted"/>
<dbReference type="AlphaFoldDB" id="A0A0A1WWS1"/>
<reference evidence="2" key="1">
    <citation type="submission" date="2014-11" db="EMBL/GenBank/DDBJ databases">
        <authorList>
            <person name="Geib S."/>
        </authorList>
    </citation>
    <scope>NUCLEOTIDE SEQUENCE</scope>
</reference>
<protein>
    <submittedName>
        <fullName evidence="2">Laminin subunit gamma-1</fullName>
    </submittedName>
</protein>
<dbReference type="GO" id="GO:0005886">
    <property type="term" value="C:plasma membrane"/>
    <property type="evidence" value="ECO:0007669"/>
    <property type="project" value="TreeGrafter"/>
</dbReference>
<reference evidence="2" key="2">
    <citation type="journal article" date="2015" name="Gigascience">
        <title>Reconstructing a comprehensive transcriptome assembly of a white-pupal translocated strain of the pest fruit fly Bactrocera cucurbitae.</title>
        <authorList>
            <person name="Sim S.B."/>
            <person name="Calla B."/>
            <person name="Hall B."/>
            <person name="DeRego T."/>
            <person name="Geib S.M."/>
        </authorList>
    </citation>
    <scope>NUCLEOTIDE SEQUENCE</scope>
</reference>
<keyword evidence="1" id="KW-0175">Coiled coil</keyword>
<name>A0A0A1WWS1_ZEUCU</name>
<dbReference type="EMBL" id="GBXI01010778">
    <property type="protein sequence ID" value="JAD03514.1"/>
    <property type="molecule type" value="Transcribed_RNA"/>
</dbReference>
<sequence length="500" mass="57089">MSAIFCYTTNSSELNYCGLAPQNCVSIKNIMHSHVEACSGETVSAIRSYEKTKSLEVTPATMHQTIRVLLLCLINLGFLELTPAQLSSENVASIIWSFNQLENKLERHEHRERALGEVIKKSLQTLQRGQTNLQQLYGSQTSLDERINRIEIQLKTQGDRSMSRIENFFTEQKENNQQLLEKITKLSQNVEKLLYNSNYVVKPSNVAQNSNPYTASANFLEYGNHKTLKVDDIASTQDKPQEGLTYADKEFIRGLASETQNRVESVYTHMQNIVQRTQAETAVSDKAVDPSLYTDIDTILRRFNAQEDLVQRVYNQMNSSCFKVNDRVENLSSCSSISPSLTQVMETEASINNVIGKQHEQLLDFMKTRFDTVDKDITNVQLEIANNLNATIQNEASYLWRQISITNGEINASKDLLRLMRDRNDIYVNSVLQSMAAMSNKVEDIKERVMDMNDNQTFLLNKLPLMPQEFSDMQQAFIGWLEQLSETLKMLQEKKKVPTS</sequence>
<feature type="coiled-coil region" evidence="1">
    <location>
        <begin position="169"/>
        <end position="196"/>
    </location>
</feature>
<dbReference type="PANTHER" id="PTHR39960">
    <property type="entry name" value="LD34147P"/>
    <property type="match status" value="1"/>
</dbReference>
<evidence type="ECO:0000256" key="1">
    <source>
        <dbReference type="SAM" id="Coils"/>
    </source>
</evidence>
<gene>
    <name evidence="2" type="primary">LAMC1_2</name>
    <name evidence="2" type="ORF">g.7827</name>
</gene>